<dbReference type="InterPro" id="IPR038269">
    <property type="entry name" value="SCAN_sf"/>
</dbReference>
<dbReference type="InterPro" id="IPR050916">
    <property type="entry name" value="SCAN-C2H2_zinc_finger"/>
</dbReference>
<evidence type="ECO:0000256" key="6">
    <source>
        <dbReference type="PROSITE-ProRule" id="PRU00187"/>
    </source>
</evidence>
<reference evidence="8" key="1">
    <citation type="submission" date="2025-08" db="UniProtKB">
        <authorList>
            <consortium name="Ensembl"/>
        </authorList>
    </citation>
    <scope>IDENTIFICATION</scope>
</reference>
<dbReference type="PANTHER" id="PTHR45935">
    <property type="entry name" value="PROTEIN ZBED8-RELATED"/>
    <property type="match status" value="1"/>
</dbReference>
<keyword evidence="5 6" id="KW-0539">Nucleus</keyword>
<evidence type="ECO:0000256" key="1">
    <source>
        <dbReference type="ARBA" id="ARBA00022723"/>
    </source>
</evidence>
<dbReference type="Gene3D" id="1.10.4020.10">
    <property type="entry name" value="DNA breaking-rejoining enzymes"/>
    <property type="match status" value="1"/>
</dbReference>
<organism evidence="8 9">
    <name type="scientific">Spermophilus dauricus</name>
    <name type="common">Daurian ground squirrel</name>
    <dbReference type="NCBI Taxonomy" id="99837"/>
    <lineage>
        <taxon>Eukaryota</taxon>
        <taxon>Metazoa</taxon>
        <taxon>Chordata</taxon>
        <taxon>Craniata</taxon>
        <taxon>Vertebrata</taxon>
        <taxon>Euteleostomi</taxon>
        <taxon>Mammalia</taxon>
        <taxon>Eutheria</taxon>
        <taxon>Euarchontoglires</taxon>
        <taxon>Glires</taxon>
        <taxon>Rodentia</taxon>
        <taxon>Sciuromorpha</taxon>
        <taxon>Sciuridae</taxon>
        <taxon>Xerinae</taxon>
        <taxon>Marmotini</taxon>
        <taxon>Spermophilus</taxon>
    </lineage>
</organism>
<dbReference type="FunFam" id="1.10.4020.10:FF:000001">
    <property type="entry name" value="zinc finger protein 263 isoform X1"/>
    <property type="match status" value="1"/>
</dbReference>
<comment type="subcellular location">
    <subcellularLocation>
        <location evidence="6">Nucleus</location>
    </subcellularLocation>
</comment>
<dbReference type="Proteomes" id="UP000694422">
    <property type="component" value="Unplaced"/>
</dbReference>
<evidence type="ECO:0000256" key="3">
    <source>
        <dbReference type="ARBA" id="ARBA00022771"/>
    </source>
</evidence>
<dbReference type="AlphaFoldDB" id="A0A8C9PX72"/>
<protein>
    <recommendedName>
        <fullName evidence="7">SCAN box domain-containing protein</fullName>
    </recommendedName>
</protein>
<keyword evidence="4" id="KW-0862">Zinc</keyword>
<dbReference type="InterPro" id="IPR003309">
    <property type="entry name" value="SCAN_dom"/>
</dbReference>
<dbReference type="Ensembl" id="ENSSDAT00000015132.1">
    <property type="protein sequence ID" value="ENSSDAP00000013351.1"/>
    <property type="gene ID" value="ENSSDAG00000012058.1"/>
</dbReference>
<dbReference type="SMART" id="SM00431">
    <property type="entry name" value="SCAN"/>
    <property type="match status" value="1"/>
</dbReference>
<evidence type="ECO:0000256" key="5">
    <source>
        <dbReference type="ARBA" id="ARBA00023242"/>
    </source>
</evidence>
<feature type="domain" description="SCAN box" evidence="7">
    <location>
        <begin position="41"/>
        <end position="115"/>
    </location>
</feature>
<keyword evidence="2" id="KW-0677">Repeat</keyword>
<evidence type="ECO:0000313" key="8">
    <source>
        <dbReference type="Ensembl" id="ENSSDAP00000013351.1"/>
    </source>
</evidence>
<dbReference type="Pfam" id="PF02023">
    <property type="entry name" value="SCAN"/>
    <property type="match status" value="1"/>
</dbReference>
<sequence length="153" mass="17848">MRWKVREEHWGGWHATTSHWKLPSHSLLLSAPWPRHQICLFLETPGPREALIRLWVLCCEWRRPERHTKEQILDILVLEQFLTILPEELWSWVGEHHPKNEEEAVTMLEDLEKGLEPRPQVYRPCRWTCTGRAVGEEGISGTSPGGTKHPAPT</sequence>
<evidence type="ECO:0000256" key="4">
    <source>
        <dbReference type="ARBA" id="ARBA00022833"/>
    </source>
</evidence>
<evidence type="ECO:0000259" key="7">
    <source>
        <dbReference type="PROSITE" id="PS50804"/>
    </source>
</evidence>
<keyword evidence="9" id="KW-1185">Reference proteome</keyword>
<dbReference type="PANTHER" id="PTHR45935:SF30">
    <property type="entry name" value="SCAN BOX DOMAIN-CONTAINING PROTEIN"/>
    <property type="match status" value="1"/>
</dbReference>
<keyword evidence="1" id="KW-0479">Metal-binding</keyword>
<dbReference type="SUPFAM" id="SSF47353">
    <property type="entry name" value="Retrovirus capsid dimerization domain-like"/>
    <property type="match status" value="1"/>
</dbReference>
<accession>A0A8C9PX72</accession>
<proteinExistence type="predicted"/>
<reference evidence="8" key="2">
    <citation type="submission" date="2025-09" db="UniProtKB">
        <authorList>
            <consortium name="Ensembl"/>
        </authorList>
    </citation>
    <scope>IDENTIFICATION</scope>
</reference>
<dbReference type="CDD" id="cd07936">
    <property type="entry name" value="SCAN"/>
    <property type="match status" value="1"/>
</dbReference>
<dbReference type="GO" id="GO:0008270">
    <property type="term" value="F:zinc ion binding"/>
    <property type="evidence" value="ECO:0007669"/>
    <property type="project" value="UniProtKB-KW"/>
</dbReference>
<dbReference type="PROSITE" id="PS50804">
    <property type="entry name" value="SCAN_BOX"/>
    <property type="match status" value="1"/>
</dbReference>
<keyword evidence="3" id="KW-0863">Zinc-finger</keyword>
<dbReference type="GO" id="GO:0005634">
    <property type="term" value="C:nucleus"/>
    <property type="evidence" value="ECO:0007669"/>
    <property type="project" value="UniProtKB-SubCell"/>
</dbReference>
<evidence type="ECO:0000313" key="9">
    <source>
        <dbReference type="Proteomes" id="UP000694422"/>
    </source>
</evidence>
<name>A0A8C9PX72_SPEDA</name>
<evidence type="ECO:0000256" key="2">
    <source>
        <dbReference type="ARBA" id="ARBA00022737"/>
    </source>
</evidence>